<dbReference type="EMBL" id="JACGWJ010000019">
    <property type="protein sequence ID" value="KAL0345380.1"/>
    <property type="molecule type" value="Genomic_DNA"/>
</dbReference>
<reference evidence="1" key="2">
    <citation type="journal article" date="2024" name="Plant">
        <title>Genomic evolution and insights into agronomic trait innovations of Sesamum species.</title>
        <authorList>
            <person name="Miao H."/>
            <person name="Wang L."/>
            <person name="Qu L."/>
            <person name="Liu H."/>
            <person name="Sun Y."/>
            <person name="Le M."/>
            <person name="Wang Q."/>
            <person name="Wei S."/>
            <person name="Zheng Y."/>
            <person name="Lin W."/>
            <person name="Duan Y."/>
            <person name="Cao H."/>
            <person name="Xiong S."/>
            <person name="Wang X."/>
            <person name="Wei L."/>
            <person name="Li C."/>
            <person name="Ma Q."/>
            <person name="Ju M."/>
            <person name="Zhao R."/>
            <person name="Li G."/>
            <person name="Mu C."/>
            <person name="Tian Q."/>
            <person name="Mei H."/>
            <person name="Zhang T."/>
            <person name="Gao T."/>
            <person name="Zhang H."/>
        </authorList>
    </citation>
    <scope>NUCLEOTIDE SEQUENCE</scope>
    <source>
        <strain evidence="1">G02</strain>
    </source>
</reference>
<evidence type="ECO:0000313" key="1">
    <source>
        <dbReference type="EMBL" id="KAL0345380.1"/>
    </source>
</evidence>
<gene>
    <name evidence="1" type="ORF">Sradi_4369300</name>
</gene>
<sequence length="223" mass="25799">MGAFKKAMLAKQLWRIIANPDSLFSRTLKQKYFPNSNVFQTVARPRSSYTWRSILATRDMIIAGTRWHIGSGQNVLIWTDRWIPQPLSFQVITVPSMLPLNATAAELLDEEGEWKEALIRAVFRSKDVETILGITTIAGGQDQLRWHYEKHGRYSIQSVYRLISQGMLAVGQAGLMGSMSYNTENWRFIWRANVPPKVRFFKFRITVVKLPLRLHLDLRILYS</sequence>
<accession>A0AAW2NPD3</accession>
<organism evidence="1">
    <name type="scientific">Sesamum radiatum</name>
    <name type="common">Black benniseed</name>
    <dbReference type="NCBI Taxonomy" id="300843"/>
    <lineage>
        <taxon>Eukaryota</taxon>
        <taxon>Viridiplantae</taxon>
        <taxon>Streptophyta</taxon>
        <taxon>Embryophyta</taxon>
        <taxon>Tracheophyta</taxon>
        <taxon>Spermatophyta</taxon>
        <taxon>Magnoliopsida</taxon>
        <taxon>eudicotyledons</taxon>
        <taxon>Gunneridae</taxon>
        <taxon>Pentapetalae</taxon>
        <taxon>asterids</taxon>
        <taxon>lamiids</taxon>
        <taxon>Lamiales</taxon>
        <taxon>Pedaliaceae</taxon>
        <taxon>Sesamum</taxon>
    </lineage>
</organism>
<protein>
    <submittedName>
        <fullName evidence="1">Uncharacterized protein</fullName>
    </submittedName>
</protein>
<proteinExistence type="predicted"/>
<comment type="caution">
    <text evidence="1">The sequence shown here is derived from an EMBL/GenBank/DDBJ whole genome shotgun (WGS) entry which is preliminary data.</text>
</comment>
<name>A0AAW2NPD3_SESRA</name>
<dbReference type="AlphaFoldDB" id="A0AAW2NPD3"/>
<reference evidence="1" key="1">
    <citation type="submission" date="2020-06" db="EMBL/GenBank/DDBJ databases">
        <authorList>
            <person name="Li T."/>
            <person name="Hu X."/>
            <person name="Zhang T."/>
            <person name="Song X."/>
            <person name="Zhang H."/>
            <person name="Dai N."/>
            <person name="Sheng W."/>
            <person name="Hou X."/>
            <person name="Wei L."/>
        </authorList>
    </citation>
    <scope>NUCLEOTIDE SEQUENCE</scope>
    <source>
        <strain evidence="1">G02</strain>
        <tissue evidence="1">Leaf</tissue>
    </source>
</reference>